<dbReference type="PIRSF" id="PIRSF000538">
    <property type="entry name" value="GlpK"/>
    <property type="match status" value="1"/>
</dbReference>
<evidence type="ECO:0000313" key="14">
    <source>
        <dbReference type="EMBL" id="TBN48468.1"/>
    </source>
</evidence>
<organism evidence="13 15">
    <name type="scientific">Paracoccus sediminis</name>
    <dbReference type="NCBI Taxonomy" id="1214787"/>
    <lineage>
        <taxon>Bacteria</taxon>
        <taxon>Pseudomonadati</taxon>
        <taxon>Pseudomonadota</taxon>
        <taxon>Alphaproteobacteria</taxon>
        <taxon>Rhodobacterales</taxon>
        <taxon>Paracoccaceae</taxon>
        <taxon>Paracoccus</taxon>
    </lineage>
</organism>
<dbReference type="Proteomes" id="UP000292859">
    <property type="component" value="Unassembled WGS sequence"/>
</dbReference>
<dbReference type="Gene3D" id="3.30.420.40">
    <property type="match status" value="2"/>
</dbReference>
<feature type="binding site" evidence="8">
    <location>
        <begin position="79"/>
        <end position="80"/>
    </location>
    <ligand>
        <name>substrate</name>
    </ligand>
</feature>
<dbReference type="InterPro" id="IPR018484">
    <property type="entry name" value="FGGY_N"/>
</dbReference>
<dbReference type="EMBL" id="FZNM01000010">
    <property type="protein sequence ID" value="SNR57807.1"/>
    <property type="molecule type" value="Genomic_DNA"/>
</dbReference>
<reference evidence="15" key="2">
    <citation type="submission" date="2017-06" db="EMBL/GenBank/DDBJ databases">
        <authorList>
            <person name="Varghese N."/>
            <person name="Submissions S."/>
        </authorList>
    </citation>
    <scope>NUCLEOTIDE SEQUENCE [LARGE SCALE GENOMIC DNA]</scope>
    <source>
        <strain evidence="15">DSM 26170</strain>
    </source>
</reference>
<keyword evidence="5 8" id="KW-0418">Kinase</keyword>
<evidence type="ECO:0000256" key="1">
    <source>
        <dbReference type="ARBA" id="ARBA00009156"/>
    </source>
</evidence>
<comment type="function">
    <text evidence="8">Catalyzes the phosphorylation of D-xylulose to D-xylulose 5-phosphate.</text>
</comment>
<dbReference type="EMBL" id="SIRL01000010">
    <property type="protein sequence ID" value="TBN48468.1"/>
    <property type="molecule type" value="Genomic_DNA"/>
</dbReference>
<dbReference type="SUPFAM" id="SSF53067">
    <property type="entry name" value="Actin-like ATPase domain"/>
    <property type="match status" value="2"/>
</dbReference>
<name>A0A238XFW5_9RHOB</name>
<keyword evidence="4 8" id="KW-0547">Nucleotide-binding</keyword>
<dbReference type="GO" id="GO:0042732">
    <property type="term" value="P:D-xylose metabolic process"/>
    <property type="evidence" value="ECO:0007669"/>
    <property type="project" value="UniProtKB-KW"/>
</dbReference>
<evidence type="ECO:0000256" key="3">
    <source>
        <dbReference type="ARBA" id="ARBA00022679"/>
    </source>
</evidence>
<dbReference type="GO" id="GO:0005998">
    <property type="term" value="P:xylulose catabolic process"/>
    <property type="evidence" value="ECO:0007669"/>
    <property type="project" value="UniProtKB-UniRule"/>
</dbReference>
<dbReference type="PANTHER" id="PTHR43095">
    <property type="entry name" value="SUGAR KINASE"/>
    <property type="match status" value="1"/>
</dbReference>
<evidence type="ECO:0000259" key="12">
    <source>
        <dbReference type="Pfam" id="PF02782"/>
    </source>
</evidence>
<dbReference type="PROSITE" id="PS00445">
    <property type="entry name" value="FGGY_KINASES_2"/>
    <property type="match status" value="1"/>
</dbReference>
<dbReference type="Pfam" id="PF00370">
    <property type="entry name" value="FGGY_N"/>
    <property type="match status" value="1"/>
</dbReference>
<evidence type="ECO:0000256" key="7">
    <source>
        <dbReference type="ARBA" id="ARBA00023277"/>
    </source>
</evidence>
<keyword evidence="3 8" id="KW-0808">Transferase</keyword>
<comment type="similarity">
    <text evidence="1 8 9">Belongs to the FGGY kinase family.</text>
</comment>
<dbReference type="InterPro" id="IPR000577">
    <property type="entry name" value="Carb_kinase_FGGY"/>
</dbReference>
<keyword evidence="7 8" id="KW-0119">Carbohydrate metabolism</keyword>
<comment type="catalytic activity">
    <reaction evidence="8 10">
        <text>D-xylulose + ATP = D-xylulose 5-phosphate + ADP + H(+)</text>
        <dbReference type="Rhea" id="RHEA:10964"/>
        <dbReference type="ChEBI" id="CHEBI:15378"/>
        <dbReference type="ChEBI" id="CHEBI:17140"/>
        <dbReference type="ChEBI" id="CHEBI:30616"/>
        <dbReference type="ChEBI" id="CHEBI:57737"/>
        <dbReference type="ChEBI" id="CHEBI:456216"/>
        <dbReference type="EC" id="2.7.1.17"/>
    </reaction>
</comment>
<dbReference type="NCBIfam" id="TIGR01312">
    <property type="entry name" value="XylB"/>
    <property type="match status" value="1"/>
</dbReference>
<dbReference type="InterPro" id="IPR043129">
    <property type="entry name" value="ATPase_NBD"/>
</dbReference>
<dbReference type="InterPro" id="IPR050406">
    <property type="entry name" value="FGGY_Carb_Kinase"/>
</dbReference>
<feature type="domain" description="Carbohydrate kinase FGGY N-terminal" evidence="11">
    <location>
        <begin position="3"/>
        <end position="242"/>
    </location>
</feature>
<dbReference type="PANTHER" id="PTHR43095:SF6">
    <property type="entry name" value="XYLULOSE KINASE"/>
    <property type="match status" value="1"/>
</dbReference>
<feature type="domain" description="Carbohydrate kinase FGGY C-terminal" evidence="12">
    <location>
        <begin position="252"/>
        <end position="437"/>
    </location>
</feature>
<evidence type="ECO:0000313" key="16">
    <source>
        <dbReference type="Proteomes" id="UP000292859"/>
    </source>
</evidence>
<proteinExistence type="inferred from homology"/>
<dbReference type="InterPro" id="IPR018483">
    <property type="entry name" value="Carb_kinase_FGGY_CS"/>
</dbReference>
<reference evidence="13" key="1">
    <citation type="submission" date="2017-06" db="EMBL/GenBank/DDBJ databases">
        <authorList>
            <person name="Kim H.J."/>
            <person name="Triplett B.A."/>
        </authorList>
    </citation>
    <scope>NUCLEOTIDE SEQUENCE [LARGE SCALE GENOMIC DNA]</scope>
    <source>
        <strain evidence="13">DSM 26170</strain>
    </source>
</reference>
<evidence type="ECO:0000313" key="13">
    <source>
        <dbReference type="EMBL" id="SNR57807.1"/>
    </source>
</evidence>
<dbReference type="Proteomes" id="UP000198409">
    <property type="component" value="Unassembled WGS sequence"/>
</dbReference>
<feature type="site" description="Important for activity" evidence="8">
    <location>
        <position position="7"/>
    </location>
</feature>
<dbReference type="PROSITE" id="PS00933">
    <property type="entry name" value="FGGY_KINASES_1"/>
    <property type="match status" value="1"/>
</dbReference>
<evidence type="ECO:0000256" key="8">
    <source>
        <dbReference type="HAMAP-Rule" id="MF_02220"/>
    </source>
</evidence>
<dbReference type="GO" id="GO:0005524">
    <property type="term" value="F:ATP binding"/>
    <property type="evidence" value="ECO:0007669"/>
    <property type="project" value="UniProtKB-UniRule"/>
</dbReference>
<evidence type="ECO:0000256" key="5">
    <source>
        <dbReference type="ARBA" id="ARBA00022777"/>
    </source>
</evidence>
<keyword evidence="6 8" id="KW-0067">ATP-binding</keyword>
<evidence type="ECO:0000259" key="11">
    <source>
        <dbReference type="Pfam" id="PF00370"/>
    </source>
</evidence>
<evidence type="ECO:0000256" key="9">
    <source>
        <dbReference type="RuleBase" id="RU003733"/>
    </source>
</evidence>
<protein>
    <recommendedName>
        <fullName evidence="8 10">Xylulose kinase</fullName>
        <shortName evidence="8 10">Xylulokinase</shortName>
        <ecNumber evidence="8 10">2.7.1.17</ecNumber>
    </recommendedName>
</protein>
<gene>
    <name evidence="8 10 14" type="primary">xylB</name>
    <name evidence="14" type="ORF">EYF88_13245</name>
    <name evidence="13" type="ORF">SAMN06265378_1107</name>
</gene>
<dbReference type="HAMAP" id="MF_02220">
    <property type="entry name" value="XylB"/>
    <property type="match status" value="1"/>
</dbReference>
<evidence type="ECO:0000256" key="10">
    <source>
        <dbReference type="RuleBase" id="RU364073"/>
    </source>
</evidence>
<dbReference type="GO" id="GO:0004856">
    <property type="term" value="F:D-xylulokinase activity"/>
    <property type="evidence" value="ECO:0007669"/>
    <property type="project" value="UniProtKB-UniRule"/>
</dbReference>
<keyword evidence="2 8" id="KW-0859">Xylose metabolism</keyword>
<dbReference type="OrthoDB" id="9805576at2"/>
<dbReference type="AlphaFoldDB" id="A0A238XFW5"/>
<evidence type="ECO:0000256" key="4">
    <source>
        <dbReference type="ARBA" id="ARBA00022741"/>
    </source>
</evidence>
<accession>A0A238XFW5</accession>
<dbReference type="Pfam" id="PF02782">
    <property type="entry name" value="FGGY_C"/>
    <property type="match status" value="1"/>
</dbReference>
<evidence type="ECO:0000313" key="15">
    <source>
        <dbReference type="Proteomes" id="UP000198409"/>
    </source>
</evidence>
<evidence type="ECO:0000256" key="6">
    <source>
        <dbReference type="ARBA" id="ARBA00022840"/>
    </source>
</evidence>
<dbReference type="EC" id="2.7.1.17" evidence="8 10"/>
<sequence>MSFLGIDLGTSGLRALLVDGGGRPVGSTERHYPVSQPHSGWSEQDPADWIAALDAAVADLRDRHPEFSALRGIGVAGHMHGATLLDADDRVIRPCILWNDTRSHEQAARLDAIPGVRDLSGNIVFPGFTAPKLEWVRQHEPRNHARVARVLLPAAYLNLHLTGDHVTDMSDAAGTSWLDTAARDWSDALLAAGHMRRDQMPRLVEGSAPAGQLRGDLAQRWGLSHPVVVAGGAGDNAAAACGIGAMAEGQGFVSLGTSGVLVAARDGYHPAPATALHTFCHAVPDTWYQMGVMLSATDSLNWLSRITGASPADLAAGAGDRLQAPGAVRFLPYLSGERTPHNDAAIRGAFTGLGSGTTRDDLTRAVLEGVAFGLRDSHQALQDTGARLDRMMAIGGGARSRYWLRVIATALDVTLTLPADGEFGAALGAARLGMAAAGSGSVARIMTAPDVVEEIAPDAALREPFDAAYQAFRAAYPAVRAIQ</sequence>
<reference evidence="14 16" key="3">
    <citation type="submission" date="2019-02" db="EMBL/GenBank/DDBJ databases">
        <authorList>
            <person name="Zhang G."/>
        </authorList>
    </citation>
    <scope>NUCLEOTIDE SEQUENCE [LARGE SCALE GENOMIC DNA]</scope>
    <source>
        <strain evidence="14 16">CMB17</strain>
    </source>
</reference>
<dbReference type="RefSeq" id="WP_089388671.1">
    <property type="nucleotide sequence ID" value="NZ_FZNM01000010.1"/>
</dbReference>
<evidence type="ECO:0000256" key="2">
    <source>
        <dbReference type="ARBA" id="ARBA00022629"/>
    </source>
</evidence>
<dbReference type="InterPro" id="IPR018485">
    <property type="entry name" value="FGGY_C"/>
</dbReference>
<keyword evidence="16" id="KW-1185">Reference proteome</keyword>
<dbReference type="InterPro" id="IPR006000">
    <property type="entry name" value="Xylulokinase"/>
</dbReference>
<dbReference type="CDD" id="cd07808">
    <property type="entry name" value="ASKHA_NBD_FGGY_EcXK-like"/>
    <property type="match status" value="1"/>
</dbReference>
<feature type="active site" description="Proton acceptor" evidence="8">
    <location>
        <position position="235"/>
    </location>
</feature>